<dbReference type="InterPro" id="IPR052051">
    <property type="entry name" value="TCR_complex_component"/>
</dbReference>
<feature type="domain" description="Ig-like" evidence="10">
    <location>
        <begin position="128"/>
        <end position="224"/>
    </location>
</feature>
<name>A0A3B4CTH5_PYGNA</name>
<evidence type="ECO:0000313" key="11">
    <source>
        <dbReference type="Ensembl" id="ENSPNAP00000013829.2"/>
    </source>
</evidence>
<dbReference type="InterPro" id="IPR013106">
    <property type="entry name" value="Ig_V-set"/>
</dbReference>
<dbReference type="InterPro" id="IPR003599">
    <property type="entry name" value="Ig_sub"/>
</dbReference>
<evidence type="ECO:0000256" key="7">
    <source>
        <dbReference type="ARBA" id="ARBA00023180"/>
    </source>
</evidence>
<dbReference type="SMART" id="SM00409">
    <property type="entry name" value="IG"/>
    <property type="match status" value="2"/>
</dbReference>
<protein>
    <recommendedName>
        <fullName evidence="10">Ig-like domain-containing protein</fullName>
    </recommendedName>
</protein>
<reference evidence="11" key="2">
    <citation type="submission" date="2025-08" db="UniProtKB">
        <authorList>
            <consortium name="Ensembl"/>
        </authorList>
    </citation>
    <scope>IDENTIFICATION</scope>
</reference>
<dbReference type="Proteomes" id="UP001501920">
    <property type="component" value="Chromosome 2"/>
</dbReference>
<keyword evidence="5 8" id="KW-0472">Membrane</keyword>
<feature type="domain" description="Ig-like" evidence="10">
    <location>
        <begin position="31"/>
        <end position="109"/>
    </location>
</feature>
<feature type="chain" id="PRO_5043792217" description="Ig-like domain-containing protein" evidence="9">
    <location>
        <begin position="17"/>
        <end position="326"/>
    </location>
</feature>
<accession>A0A3B4CTH5</accession>
<dbReference type="CDD" id="cd00099">
    <property type="entry name" value="IgV"/>
    <property type="match status" value="2"/>
</dbReference>
<organism evidence="11 12">
    <name type="scientific">Pygocentrus nattereri</name>
    <name type="common">Red-bellied piranha</name>
    <dbReference type="NCBI Taxonomy" id="42514"/>
    <lineage>
        <taxon>Eukaryota</taxon>
        <taxon>Metazoa</taxon>
        <taxon>Chordata</taxon>
        <taxon>Craniata</taxon>
        <taxon>Vertebrata</taxon>
        <taxon>Euteleostomi</taxon>
        <taxon>Actinopterygii</taxon>
        <taxon>Neopterygii</taxon>
        <taxon>Teleostei</taxon>
        <taxon>Ostariophysi</taxon>
        <taxon>Characiformes</taxon>
        <taxon>Characoidei</taxon>
        <taxon>Pygocentrus</taxon>
    </lineage>
</organism>
<evidence type="ECO:0000256" key="6">
    <source>
        <dbReference type="ARBA" id="ARBA00023157"/>
    </source>
</evidence>
<dbReference type="InterPro" id="IPR007110">
    <property type="entry name" value="Ig-like_dom"/>
</dbReference>
<dbReference type="InterPro" id="IPR013783">
    <property type="entry name" value="Ig-like_fold"/>
</dbReference>
<keyword evidence="8" id="KW-1133">Transmembrane helix</keyword>
<feature type="transmembrane region" description="Helical" evidence="8">
    <location>
        <begin position="248"/>
        <end position="270"/>
    </location>
</feature>
<evidence type="ECO:0000256" key="9">
    <source>
        <dbReference type="SAM" id="SignalP"/>
    </source>
</evidence>
<keyword evidence="8" id="KW-0812">Transmembrane</keyword>
<keyword evidence="3 9" id="KW-0732">Signal</keyword>
<keyword evidence="4" id="KW-0391">Immunity</keyword>
<evidence type="ECO:0000256" key="3">
    <source>
        <dbReference type="ARBA" id="ARBA00022729"/>
    </source>
</evidence>
<dbReference type="Pfam" id="PF07686">
    <property type="entry name" value="V-set"/>
    <property type="match status" value="2"/>
</dbReference>
<reference evidence="11 12" key="1">
    <citation type="submission" date="2020-10" db="EMBL/GenBank/DDBJ databases">
        <title>Pygocentrus nattereri (red-bellied piranha) genome, fPygNat1, primary haplotype.</title>
        <authorList>
            <person name="Myers G."/>
            <person name="Meyer A."/>
            <person name="Karagic N."/>
            <person name="Pippel M."/>
            <person name="Winkler S."/>
            <person name="Tracey A."/>
            <person name="Wood J."/>
            <person name="Formenti G."/>
            <person name="Howe K."/>
            <person name="Fedrigo O."/>
            <person name="Jarvis E.D."/>
        </authorList>
    </citation>
    <scope>NUCLEOTIDE SEQUENCE [LARGE SCALE GENOMIC DNA]</scope>
</reference>
<keyword evidence="6" id="KW-1015">Disulfide bond</keyword>
<dbReference type="Gene3D" id="2.60.40.10">
    <property type="entry name" value="Immunoglobulins"/>
    <property type="match status" value="2"/>
</dbReference>
<comment type="subcellular location">
    <subcellularLocation>
        <location evidence="1">Cell membrane</location>
    </subcellularLocation>
</comment>
<keyword evidence="12" id="KW-1185">Reference proteome</keyword>
<dbReference type="GO" id="GO:0009617">
    <property type="term" value="P:response to bacterium"/>
    <property type="evidence" value="ECO:0007669"/>
    <property type="project" value="TreeGrafter"/>
</dbReference>
<reference evidence="11" key="3">
    <citation type="submission" date="2025-09" db="UniProtKB">
        <authorList>
            <consortium name="Ensembl"/>
        </authorList>
    </citation>
    <scope>IDENTIFICATION</scope>
</reference>
<evidence type="ECO:0000256" key="8">
    <source>
        <dbReference type="SAM" id="Phobius"/>
    </source>
</evidence>
<sequence>MITVLTAFCIFVSVQTSGFDDLRVQAVKYKENVTIKCEQSFVKGHKHYLAWYKQSFGKLPQFIARAAKHNEDARYARPFVERFRLTATEETFDLKIMNTVEEDTGTYFCVKVKEYVTEFGSGILLLFPDEKSEKRNLTEVDVKSGESVTLQCSVAPLSCSGDHSVYWFRHGSGEPHPGIIYTRGDTDSRCTRSSETDSPTQSCVYKLPKRNLSLSDAGTYYCAVAACGQMLFGSGTNLCIKGDNSQTVIALATSNVITVIVTVILAVLLLKNQWKGSFNDHPNHTNQVANTDALNYAALNFAMKPRPFRTSRVKECQDIYSQVKVQ</sequence>
<dbReference type="SUPFAM" id="SSF48726">
    <property type="entry name" value="Immunoglobulin"/>
    <property type="match status" value="2"/>
</dbReference>
<dbReference type="SMART" id="SM00406">
    <property type="entry name" value="IGv"/>
    <property type="match status" value="2"/>
</dbReference>
<keyword evidence="7" id="KW-0325">Glycoprotein</keyword>
<dbReference type="GeneTree" id="ENSGT01030000234530"/>
<evidence type="ECO:0000259" key="10">
    <source>
        <dbReference type="PROSITE" id="PS50835"/>
    </source>
</evidence>
<dbReference type="GO" id="GO:0005886">
    <property type="term" value="C:plasma membrane"/>
    <property type="evidence" value="ECO:0007669"/>
    <property type="project" value="UniProtKB-SubCell"/>
</dbReference>
<evidence type="ECO:0000256" key="5">
    <source>
        <dbReference type="ARBA" id="ARBA00023136"/>
    </source>
</evidence>
<dbReference type="Ensembl" id="ENSPNAT00000021522.2">
    <property type="protein sequence ID" value="ENSPNAP00000013829.2"/>
    <property type="gene ID" value="ENSPNAG00000019881.2"/>
</dbReference>
<dbReference type="PANTHER" id="PTHR19433:SF133">
    <property type="entry name" value="IMMUNE-TYPE RECEPTOR 5 PRECURSOR-RELATED"/>
    <property type="match status" value="1"/>
</dbReference>
<keyword evidence="2" id="KW-1003">Cell membrane</keyword>
<evidence type="ECO:0000256" key="1">
    <source>
        <dbReference type="ARBA" id="ARBA00004236"/>
    </source>
</evidence>
<dbReference type="PROSITE" id="PS50835">
    <property type="entry name" value="IG_LIKE"/>
    <property type="match status" value="2"/>
</dbReference>
<proteinExistence type="predicted"/>
<dbReference type="InterPro" id="IPR036179">
    <property type="entry name" value="Ig-like_dom_sf"/>
</dbReference>
<dbReference type="GO" id="GO:0002376">
    <property type="term" value="P:immune system process"/>
    <property type="evidence" value="ECO:0007669"/>
    <property type="project" value="UniProtKB-KW"/>
</dbReference>
<dbReference type="AlphaFoldDB" id="A0A3B4CTH5"/>
<feature type="signal peptide" evidence="9">
    <location>
        <begin position="1"/>
        <end position="16"/>
    </location>
</feature>
<dbReference type="OMA" id="EDNIWIF"/>
<evidence type="ECO:0000256" key="2">
    <source>
        <dbReference type="ARBA" id="ARBA00022475"/>
    </source>
</evidence>
<evidence type="ECO:0000313" key="12">
    <source>
        <dbReference type="Proteomes" id="UP001501920"/>
    </source>
</evidence>
<evidence type="ECO:0000256" key="4">
    <source>
        <dbReference type="ARBA" id="ARBA00022859"/>
    </source>
</evidence>
<dbReference type="PANTHER" id="PTHR19433">
    <property type="entry name" value="T-CELL RECEPTOR ALPHA CHAIN V REGION-RELATED"/>
    <property type="match status" value="1"/>
</dbReference>